<evidence type="ECO:0000313" key="2">
    <source>
        <dbReference type="Proteomes" id="UP000265703"/>
    </source>
</evidence>
<dbReference type="InterPro" id="IPR013761">
    <property type="entry name" value="SAM/pointed_sf"/>
</dbReference>
<gene>
    <name evidence="1" type="ORF">C1645_882464</name>
</gene>
<dbReference type="EMBL" id="QKYT01001110">
    <property type="protein sequence ID" value="RIA79881.1"/>
    <property type="molecule type" value="Genomic_DNA"/>
</dbReference>
<reference evidence="1 2" key="1">
    <citation type="submission" date="2018-06" db="EMBL/GenBank/DDBJ databases">
        <title>Comparative genomics reveals the genomic features of Rhizophagus irregularis, R. cerebriforme, R. diaphanum and Gigaspora rosea, and their symbiotic lifestyle signature.</title>
        <authorList>
            <person name="Morin E."/>
            <person name="San Clemente H."/>
            <person name="Chen E.C.H."/>
            <person name="De La Providencia I."/>
            <person name="Hainaut M."/>
            <person name="Kuo A."/>
            <person name="Kohler A."/>
            <person name="Murat C."/>
            <person name="Tang N."/>
            <person name="Roy S."/>
            <person name="Loubradou J."/>
            <person name="Henrissat B."/>
            <person name="Grigoriev I.V."/>
            <person name="Corradi N."/>
            <person name="Roux C."/>
            <person name="Martin F.M."/>
        </authorList>
    </citation>
    <scope>NUCLEOTIDE SEQUENCE [LARGE SCALE GENOMIC DNA]</scope>
    <source>
        <strain evidence="1 2">DAOM 227022</strain>
    </source>
</reference>
<keyword evidence="2" id="KW-1185">Reference proteome</keyword>
<name>A0A397SAX1_9GLOM</name>
<dbReference type="Gene3D" id="1.10.150.50">
    <property type="entry name" value="Transcription Factor, Ets-1"/>
    <property type="match status" value="1"/>
</dbReference>
<dbReference type="OrthoDB" id="2390206at2759"/>
<organism evidence="1 2">
    <name type="scientific">Glomus cerebriforme</name>
    <dbReference type="NCBI Taxonomy" id="658196"/>
    <lineage>
        <taxon>Eukaryota</taxon>
        <taxon>Fungi</taxon>
        <taxon>Fungi incertae sedis</taxon>
        <taxon>Mucoromycota</taxon>
        <taxon>Glomeromycotina</taxon>
        <taxon>Glomeromycetes</taxon>
        <taxon>Glomerales</taxon>
        <taxon>Glomeraceae</taxon>
        <taxon>Glomus</taxon>
    </lineage>
</organism>
<dbReference type="AlphaFoldDB" id="A0A397SAX1"/>
<evidence type="ECO:0008006" key="3">
    <source>
        <dbReference type="Google" id="ProtNLM"/>
    </source>
</evidence>
<accession>A0A397SAX1</accession>
<protein>
    <recommendedName>
        <fullName evidence="3">SAM domain-containing protein</fullName>
    </recommendedName>
</protein>
<evidence type="ECO:0000313" key="1">
    <source>
        <dbReference type="EMBL" id="RIA79881.1"/>
    </source>
</evidence>
<proteinExistence type="predicted"/>
<comment type="caution">
    <text evidence="1">The sequence shown here is derived from an EMBL/GenBank/DDBJ whole genome shotgun (WGS) entry which is preliminary data.</text>
</comment>
<sequence length="229" mass="26584">MPETPASTLAEEIKKYKTAELISYLRKQELGLSEEVIKILENNDVTGRAFLKMTKQDFRDINLKAGPALVLVDFAKECEEKRLPYSKPSKRINLDSYNTIPLENWTCNKLVESYRENLERKDWSYVLDSIKKDLIRIADSNSGFSVERRRRAQAIIDHWTHWRTSPKKFSIDLKRDYSQFKIDTLQVRQQMIATGVASTQIVDNRKHRRNDNGEAVKISSSEIYGINLG</sequence>
<dbReference type="Proteomes" id="UP000265703">
    <property type="component" value="Unassembled WGS sequence"/>
</dbReference>